<dbReference type="FunFam" id="3.40.640.10:FF:000004">
    <property type="entry name" value="Acetylornithine aminotransferase"/>
    <property type="match status" value="1"/>
</dbReference>
<feature type="binding site" evidence="5">
    <location>
        <begin position="221"/>
        <end position="224"/>
    </location>
    <ligand>
        <name>pyridoxal 5'-phosphate</name>
        <dbReference type="ChEBI" id="CHEBI:597326"/>
    </ligand>
</feature>
<feature type="binding site" evidence="5">
    <location>
        <position position="279"/>
    </location>
    <ligand>
        <name>pyridoxal 5'-phosphate</name>
        <dbReference type="ChEBI" id="CHEBI:597326"/>
    </ligand>
</feature>
<keyword evidence="5" id="KW-0055">Arginine biosynthesis</keyword>
<dbReference type="GO" id="GO:0006526">
    <property type="term" value="P:L-arginine biosynthetic process"/>
    <property type="evidence" value="ECO:0007669"/>
    <property type="project" value="UniProtKB-UniRule"/>
</dbReference>
<comment type="subcellular location">
    <subcellularLocation>
        <location evidence="5">Cytoplasm</location>
    </subcellularLocation>
</comment>
<comment type="caution">
    <text evidence="6">The sequence shown here is derived from an EMBL/GenBank/DDBJ whole genome shotgun (WGS) entry which is preliminary data.</text>
</comment>
<accession>A0A8J6P6Y8</accession>
<keyword evidence="7" id="KW-1185">Reference proteome</keyword>
<dbReference type="EC" id="2.6.1.11" evidence="5"/>
<evidence type="ECO:0000313" key="6">
    <source>
        <dbReference type="EMBL" id="MBC8610440.1"/>
    </source>
</evidence>
<dbReference type="CDD" id="cd00610">
    <property type="entry name" value="OAT_like"/>
    <property type="match status" value="1"/>
</dbReference>
<gene>
    <name evidence="5" type="primary">argD</name>
    <name evidence="6" type="ORF">H8702_04800</name>
</gene>
<feature type="binding site" evidence="5">
    <location>
        <begin position="103"/>
        <end position="104"/>
    </location>
    <ligand>
        <name>pyridoxal 5'-phosphate</name>
        <dbReference type="ChEBI" id="CHEBI:597326"/>
    </ligand>
</feature>
<feature type="binding site" evidence="5">
    <location>
        <position position="139"/>
    </location>
    <ligand>
        <name>N(2)-acetyl-L-ornithine</name>
        <dbReference type="ChEBI" id="CHEBI:57805"/>
    </ligand>
</feature>
<feature type="binding site" evidence="5">
    <location>
        <position position="278"/>
    </location>
    <ligand>
        <name>N(2)-acetyl-L-ornithine</name>
        <dbReference type="ChEBI" id="CHEBI:57805"/>
    </ligand>
</feature>
<evidence type="ECO:0000256" key="4">
    <source>
        <dbReference type="ARBA" id="ARBA00022898"/>
    </source>
</evidence>
<name>A0A8J6P6Y8_9FIRM</name>
<organism evidence="6 7">
    <name type="scientific">Massiliimalia timonensis</name>
    <dbReference type="NCBI Taxonomy" id="1987501"/>
    <lineage>
        <taxon>Bacteria</taxon>
        <taxon>Bacillati</taxon>
        <taxon>Bacillota</taxon>
        <taxon>Clostridia</taxon>
        <taxon>Eubacteriales</taxon>
        <taxon>Oscillospiraceae</taxon>
        <taxon>Massiliimalia</taxon>
    </lineage>
</organism>
<reference evidence="6" key="1">
    <citation type="submission" date="2020-08" db="EMBL/GenBank/DDBJ databases">
        <title>Genome public.</title>
        <authorList>
            <person name="Liu C."/>
            <person name="Sun Q."/>
        </authorList>
    </citation>
    <scope>NUCLEOTIDE SEQUENCE</scope>
    <source>
        <strain evidence="6">NSJ-15</strain>
    </source>
</reference>
<dbReference type="GO" id="GO:0005737">
    <property type="term" value="C:cytoplasm"/>
    <property type="evidence" value="ECO:0007669"/>
    <property type="project" value="UniProtKB-SubCell"/>
</dbReference>
<dbReference type="InterPro" id="IPR015422">
    <property type="entry name" value="PyrdxlP-dep_Trfase_small"/>
</dbReference>
<sequence>MSAIKEHDKKQIVGTYARFDVAMVSGKSATCWDETGKSYIDFTSGIGVNSLGFADDEWVEVISRQAGNLQHMSNLYYTAPCVELADRLCEATGYEKVFFANSGAEANEGAIKVARKYSFDKYGEGRNKIVCLINSFHGRTVTTLSATGQDVFHNYFFPFTEGFVFAKANDLVDVVSKIDDSVCAVMFEFVQGEGGVIPLEESFVEGLYTYCQKRDILTIADEVQTGVGRTGTFLASEQFGVRPDITTLAKGLGGGLPIGAVLCNEKTCNVLGPGDHGSTFGGNPVSCAGANVCMNRIANDAFLEEVRRKSRVIKEAMMGIREVEGLSGLGMMVGIQLHSRKAKEVAQDCLEHGLLVLTAKEKIRLLPPLNITDEELSRGLKILREVLLANEGDILG</sequence>
<dbReference type="Gene3D" id="3.90.1150.10">
    <property type="entry name" value="Aspartate Aminotransferase, domain 1"/>
    <property type="match status" value="1"/>
</dbReference>
<keyword evidence="5" id="KW-0963">Cytoplasm</keyword>
<dbReference type="PANTHER" id="PTHR11986">
    <property type="entry name" value="AMINOTRANSFERASE CLASS III"/>
    <property type="match status" value="1"/>
</dbReference>
<keyword evidence="4 5" id="KW-0663">Pyridoxal phosphate</keyword>
<keyword evidence="1 5" id="KW-0032">Aminotransferase</keyword>
<feature type="binding site" evidence="5">
    <location>
        <position position="136"/>
    </location>
    <ligand>
        <name>pyridoxal 5'-phosphate</name>
        <dbReference type="ChEBI" id="CHEBI:597326"/>
    </ligand>
</feature>
<dbReference type="InterPro" id="IPR015421">
    <property type="entry name" value="PyrdxlP-dep_Trfase_major"/>
</dbReference>
<dbReference type="PIRSF" id="PIRSF000521">
    <property type="entry name" value="Transaminase_4ab_Lys_Orn"/>
    <property type="match status" value="1"/>
</dbReference>
<dbReference type="EMBL" id="JACRTL010000002">
    <property type="protein sequence ID" value="MBC8610440.1"/>
    <property type="molecule type" value="Genomic_DNA"/>
</dbReference>
<evidence type="ECO:0000256" key="2">
    <source>
        <dbReference type="ARBA" id="ARBA00022605"/>
    </source>
</evidence>
<proteinExistence type="inferred from homology"/>
<dbReference type="PANTHER" id="PTHR11986:SF79">
    <property type="entry name" value="ACETYLORNITHINE AMINOTRANSFERASE, MITOCHONDRIAL"/>
    <property type="match status" value="1"/>
</dbReference>
<dbReference type="InterPro" id="IPR015424">
    <property type="entry name" value="PyrdxlP-dep_Trfase"/>
</dbReference>
<dbReference type="HAMAP" id="MF_01107">
    <property type="entry name" value="ArgD_aminotrans_3"/>
    <property type="match status" value="1"/>
</dbReference>
<evidence type="ECO:0000256" key="5">
    <source>
        <dbReference type="HAMAP-Rule" id="MF_01107"/>
    </source>
</evidence>
<dbReference type="InterPro" id="IPR050103">
    <property type="entry name" value="Class-III_PLP-dep_AT"/>
</dbReference>
<keyword evidence="2 5" id="KW-0028">Amino-acid biosynthesis</keyword>
<dbReference type="GO" id="GO:0030170">
    <property type="term" value="F:pyridoxal phosphate binding"/>
    <property type="evidence" value="ECO:0007669"/>
    <property type="project" value="InterPro"/>
</dbReference>
<comment type="catalytic activity">
    <reaction evidence="5">
        <text>N(2)-acetyl-L-ornithine + 2-oxoglutarate = N-acetyl-L-glutamate 5-semialdehyde + L-glutamate</text>
        <dbReference type="Rhea" id="RHEA:18049"/>
        <dbReference type="ChEBI" id="CHEBI:16810"/>
        <dbReference type="ChEBI" id="CHEBI:29123"/>
        <dbReference type="ChEBI" id="CHEBI:29985"/>
        <dbReference type="ChEBI" id="CHEBI:57805"/>
        <dbReference type="EC" id="2.6.1.11"/>
    </reaction>
</comment>
<dbReference type="Pfam" id="PF00202">
    <property type="entry name" value="Aminotran_3"/>
    <property type="match status" value="1"/>
</dbReference>
<dbReference type="GO" id="GO:0042802">
    <property type="term" value="F:identical protein binding"/>
    <property type="evidence" value="ECO:0007669"/>
    <property type="project" value="TreeGrafter"/>
</dbReference>
<dbReference type="InterPro" id="IPR004636">
    <property type="entry name" value="AcOrn/SuccOrn_fam"/>
</dbReference>
<comment type="subunit">
    <text evidence="5">Homodimer.</text>
</comment>
<dbReference type="SUPFAM" id="SSF53383">
    <property type="entry name" value="PLP-dependent transferases"/>
    <property type="match status" value="1"/>
</dbReference>
<comment type="cofactor">
    <cofactor evidence="5">
        <name>pyridoxal 5'-phosphate</name>
        <dbReference type="ChEBI" id="CHEBI:597326"/>
    </cofactor>
    <text evidence="5">Binds 1 pyridoxal phosphate per subunit.</text>
</comment>
<dbReference type="RefSeq" id="WP_093990013.1">
    <property type="nucleotide sequence ID" value="NZ_FYDD01000004.1"/>
</dbReference>
<feature type="modified residue" description="N6-(pyridoxal phosphate)lysine" evidence="5">
    <location>
        <position position="250"/>
    </location>
</feature>
<protein>
    <recommendedName>
        <fullName evidence="5">Acetylornithine aminotransferase</fullName>
        <shortName evidence="5">ACOAT</shortName>
        <ecNumber evidence="5">2.6.1.11</ecNumber>
    </recommendedName>
</protein>
<dbReference type="AlphaFoldDB" id="A0A8J6P6Y8"/>
<dbReference type="Proteomes" id="UP000632659">
    <property type="component" value="Unassembled WGS sequence"/>
</dbReference>
<dbReference type="NCBIfam" id="TIGR00707">
    <property type="entry name" value="argD"/>
    <property type="match status" value="1"/>
</dbReference>
<keyword evidence="3 5" id="KW-0808">Transferase</keyword>
<evidence type="ECO:0000313" key="7">
    <source>
        <dbReference type="Proteomes" id="UP000632659"/>
    </source>
</evidence>
<dbReference type="Gene3D" id="3.40.640.10">
    <property type="entry name" value="Type I PLP-dependent aspartate aminotransferase-like (Major domain)"/>
    <property type="match status" value="1"/>
</dbReference>
<dbReference type="OrthoDB" id="9807885at2"/>
<dbReference type="NCBIfam" id="NF002325">
    <property type="entry name" value="PRK01278.1"/>
    <property type="match status" value="1"/>
</dbReference>
<dbReference type="GO" id="GO:0003992">
    <property type="term" value="F:N2-acetyl-L-ornithine:2-oxoglutarate 5-aminotransferase activity"/>
    <property type="evidence" value="ECO:0007669"/>
    <property type="project" value="UniProtKB-UniRule"/>
</dbReference>
<dbReference type="UniPathway" id="UPA00068">
    <property type="reaction ID" value="UER00109"/>
</dbReference>
<comment type="miscellaneous">
    <text evidence="5">May also have succinyldiaminopimelate aminotransferase activity, thus carrying out the corresponding step in lysine biosynthesis.</text>
</comment>
<comment type="pathway">
    <text evidence="5">Amino-acid biosynthesis; L-arginine biosynthesis; N(2)-acetyl-L-ornithine from L-glutamate: step 4/4.</text>
</comment>
<dbReference type="InterPro" id="IPR005814">
    <property type="entry name" value="Aminotrans_3"/>
</dbReference>
<comment type="similarity">
    <text evidence="5">Belongs to the class-III pyridoxal-phosphate-dependent aminotransferase family. ArgD subfamily.</text>
</comment>
<evidence type="ECO:0000256" key="3">
    <source>
        <dbReference type="ARBA" id="ARBA00022679"/>
    </source>
</evidence>
<evidence type="ECO:0000256" key="1">
    <source>
        <dbReference type="ARBA" id="ARBA00022576"/>
    </source>
</evidence>